<dbReference type="PANTHER" id="PTHR48105">
    <property type="entry name" value="THIOREDOXIN REDUCTASE 1-RELATED-RELATED"/>
    <property type="match status" value="1"/>
</dbReference>
<evidence type="ECO:0000256" key="7">
    <source>
        <dbReference type="RuleBase" id="RU003880"/>
    </source>
</evidence>
<dbReference type="RefSeq" id="WP_230753360.1">
    <property type="nucleotide sequence ID" value="NZ_JAINWA010000001.1"/>
</dbReference>
<comment type="catalytic activity">
    <reaction evidence="7">
        <text>[thioredoxin]-dithiol + NADP(+) = [thioredoxin]-disulfide + NADPH + H(+)</text>
        <dbReference type="Rhea" id="RHEA:20345"/>
        <dbReference type="Rhea" id="RHEA-COMP:10698"/>
        <dbReference type="Rhea" id="RHEA-COMP:10700"/>
        <dbReference type="ChEBI" id="CHEBI:15378"/>
        <dbReference type="ChEBI" id="CHEBI:29950"/>
        <dbReference type="ChEBI" id="CHEBI:50058"/>
        <dbReference type="ChEBI" id="CHEBI:57783"/>
        <dbReference type="ChEBI" id="CHEBI:58349"/>
        <dbReference type="EC" id="1.8.1.9"/>
    </reaction>
</comment>
<dbReference type="InterPro" id="IPR036188">
    <property type="entry name" value="FAD/NAD-bd_sf"/>
</dbReference>
<name>A0AAE3JHH5_9SPIR</name>
<dbReference type="PROSITE" id="PS00573">
    <property type="entry name" value="PYRIDINE_REDOX_2"/>
    <property type="match status" value="1"/>
</dbReference>
<evidence type="ECO:0000256" key="8">
    <source>
        <dbReference type="RuleBase" id="RU003881"/>
    </source>
</evidence>
<comment type="cofactor">
    <cofactor evidence="8">
        <name>FAD</name>
        <dbReference type="ChEBI" id="CHEBI:57692"/>
    </cofactor>
    <text evidence="8">Binds 1 FAD per subunit.</text>
</comment>
<evidence type="ECO:0000256" key="6">
    <source>
        <dbReference type="ARBA" id="ARBA00023284"/>
    </source>
</evidence>
<keyword evidence="8" id="KW-0521">NADP</keyword>
<sequence length="320" mass="34118">MGTIYDMIIIGGGPAGLSAAQYAGRSNLKTLVIEEKGEGGQAVLIDRLENYPGILEPVNGYEFASNMKEQAVRFGAEFTYGKVTGLGKKGAYFNIPIESPEAEPVAFESRTVLLATGAEHRKLGVPGENEYYGKGVSYCATCDGPFFRNKHIVVVGGGDAACDEAGFLAHLTDRVTMVHRKGQFRAQKALAERTLHNPHINVRFNTVVSEIKGSGGSPDKVTGVVLKNAETGEEETLACDAVFIFVGMIPRTELASLAKQDENGYLVTDEHMQTSIRGLFAAGDLRAKPFRQVVTAVADGAIAAHSASACIDEQRCGLGS</sequence>
<keyword evidence="11" id="KW-1185">Reference proteome</keyword>
<evidence type="ECO:0000256" key="1">
    <source>
        <dbReference type="ARBA" id="ARBA00009333"/>
    </source>
</evidence>
<dbReference type="GO" id="GO:0005737">
    <property type="term" value="C:cytoplasm"/>
    <property type="evidence" value="ECO:0007669"/>
    <property type="project" value="InterPro"/>
</dbReference>
<comment type="similarity">
    <text evidence="1 7">Belongs to the class-II pyridine nucleotide-disulfide oxidoreductase family.</text>
</comment>
<dbReference type="EC" id="1.8.1.9" evidence="7"/>
<dbReference type="InterPro" id="IPR005982">
    <property type="entry name" value="Thioredox_Rdtase"/>
</dbReference>
<evidence type="ECO:0000313" key="10">
    <source>
        <dbReference type="EMBL" id="MCD1653847.1"/>
    </source>
</evidence>
<keyword evidence="5" id="KW-1015">Disulfide bond</keyword>
<evidence type="ECO:0000256" key="3">
    <source>
        <dbReference type="ARBA" id="ARBA00022827"/>
    </source>
</evidence>
<keyword evidence="2 7" id="KW-0285">Flavoprotein</keyword>
<keyword evidence="6 7" id="KW-0676">Redox-active center</keyword>
<comment type="subunit">
    <text evidence="7">Homodimer.</text>
</comment>
<protein>
    <recommendedName>
        <fullName evidence="7">Thioredoxin reductase</fullName>
        <ecNumber evidence="7">1.8.1.9</ecNumber>
    </recommendedName>
</protein>
<feature type="domain" description="FAD/NAD(P)-binding" evidence="9">
    <location>
        <begin position="5"/>
        <end position="300"/>
    </location>
</feature>
<dbReference type="EMBL" id="JAINWA010000001">
    <property type="protein sequence ID" value="MCD1653847.1"/>
    <property type="molecule type" value="Genomic_DNA"/>
</dbReference>
<organism evidence="10 11">
    <name type="scientific">Teretinema zuelzerae</name>
    <dbReference type="NCBI Taxonomy" id="156"/>
    <lineage>
        <taxon>Bacteria</taxon>
        <taxon>Pseudomonadati</taxon>
        <taxon>Spirochaetota</taxon>
        <taxon>Spirochaetia</taxon>
        <taxon>Spirochaetales</taxon>
        <taxon>Treponemataceae</taxon>
        <taxon>Teretinema</taxon>
    </lineage>
</organism>
<dbReference type="InterPro" id="IPR023753">
    <property type="entry name" value="FAD/NAD-binding_dom"/>
</dbReference>
<dbReference type="Gene3D" id="3.50.50.60">
    <property type="entry name" value="FAD/NAD(P)-binding domain"/>
    <property type="match status" value="2"/>
</dbReference>
<keyword evidence="4 7" id="KW-0560">Oxidoreductase</keyword>
<dbReference type="InterPro" id="IPR050097">
    <property type="entry name" value="Ferredoxin-NADP_redctase_2"/>
</dbReference>
<evidence type="ECO:0000256" key="4">
    <source>
        <dbReference type="ARBA" id="ARBA00023002"/>
    </source>
</evidence>
<accession>A0AAE3JHH5</accession>
<evidence type="ECO:0000313" key="11">
    <source>
        <dbReference type="Proteomes" id="UP001198163"/>
    </source>
</evidence>
<dbReference type="Pfam" id="PF07992">
    <property type="entry name" value="Pyr_redox_2"/>
    <property type="match status" value="1"/>
</dbReference>
<gene>
    <name evidence="10" type="primary">trxB</name>
    <name evidence="10" type="ORF">K7J14_03925</name>
</gene>
<comment type="caution">
    <text evidence="10">The sequence shown here is derived from an EMBL/GenBank/DDBJ whole genome shotgun (WGS) entry which is preliminary data.</text>
</comment>
<dbReference type="GO" id="GO:0019430">
    <property type="term" value="P:removal of superoxide radicals"/>
    <property type="evidence" value="ECO:0007669"/>
    <property type="project" value="UniProtKB-UniRule"/>
</dbReference>
<proteinExistence type="inferred from homology"/>
<dbReference type="InterPro" id="IPR008255">
    <property type="entry name" value="Pyr_nucl-diS_OxRdtase_2_AS"/>
</dbReference>
<dbReference type="PRINTS" id="PR00469">
    <property type="entry name" value="PNDRDTASEII"/>
</dbReference>
<dbReference type="PRINTS" id="PR00368">
    <property type="entry name" value="FADPNR"/>
</dbReference>
<dbReference type="Proteomes" id="UP001198163">
    <property type="component" value="Unassembled WGS sequence"/>
</dbReference>
<reference evidence="10" key="1">
    <citation type="submission" date="2021-08" db="EMBL/GenBank/DDBJ databases">
        <title>Comparative analyses of Brucepasteria parasyntrophica and Teretinema zuelzerae.</title>
        <authorList>
            <person name="Song Y."/>
            <person name="Brune A."/>
        </authorList>
    </citation>
    <scope>NUCLEOTIDE SEQUENCE</scope>
    <source>
        <strain evidence="10">DSM 1903</strain>
    </source>
</reference>
<evidence type="ECO:0000256" key="5">
    <source>
        <dbReference type="ARBA" id="ARBA00023157"/>
    </source>
</evidence>
<keyword evidence="3 7" id="KW-0274">FAD</keyword>
<evidence type="ECO:0000259" key="9">
    <source>
        <dbReference type="Pfam" id="PF07992"/>
    </source>
</evidence>
<dbReference type="NCBIfam" id="TIGR01292">
    <property type="entry name" value="TRX_reduct"/>
    <property type="match status" value="1"/>
</dbReference>
<dbReference type="AlphaFoldDB" id="A0AAE3JHH5"/>
<evidence type="ECO:0000256" key="2">
    <source>
        <dbReference type="ARBA" id="ARBA00022630"/>
    </source>
</evidence>
<dbReference type="SUPFAM" id="SSF51905">
    <property type="entry name" value="FAD/NAD(P)-binding domain"/>
    <property type="match status" value="1"/>
</dbReference>
<dbReference type="GO" id="GO:0004791">
    <property type="term" value="F:thioredoxin-disulfide reductase (NADPH) activity"/>
    <property type="evidence" value="ECO:0007669"/>
    <property type="project" value="UniProtKB-UniRule"/>
</dbReference>